<dbReference type="AlphaFoldDB" id="A0A645B200"/>
<protein>
    <submittedName>
        <fullName evidence="2">Uncharacterized protein</fullName>
    </submittedName>
</protein>
<reference evidence="2" key="1">
    <citation type="submission" date="2019-08" db="EMBL/GenBank/DDBJ databases">
        <authorList>
            <person name="Kucharzyk K."/>
            <person name="Murdoch R.W."/>
            <person name="Higgins S."/>
            <person name="Loffler F."/>
        </authorList>
    </citation>
    <scope>NUCLEOTIDE SEQUENCE</scope>
</reference>
<organism evidence="2">
    <name type="scientific">bioreactor metagenome</name>
    <dbReference type="NCBI Taxonomy" id="1076179"/>
    <lineage>
        <taxon>unclassified sequences</taxon>
        <taxon>metagenomes</taxon>
        <taxon>ecological metagenomes</taxon>
    </lineage>
</organism>
<evidence type="ECO:0000256" key="1">
    <source>
        <dbReference type="SAM" id="MobiDB-lite"/>
    </source>
</evidence>
<dbReference type="EMBL" id="VSSQ01017315">
    <property type="protein sequence ID" value="MPM59482.1"/>
    <property type="molecule type" value="Genomic_DNA"/>
</dbReference>
<proteinExistence type="predicted"/>
<gene>
    <name evidence="2" type="ORF">SDC9_106326</name>
</gene>
<feature type="compositionally biased region" description="Basic and acidic residues" evidence="1">
    <location>
        <begin position="106"/>
        <end position="117"/>
    </location>
</feature>
<comment type="caution">
    <text evidence="2">The sequence shown here is derived from an EMBL/GenBank/DDBJ whole genome shotgun (WGS) entry which is preliminary data.</text>
</comment>
<accession>A0A645B200</accession>
<feature type="region of interest" description="Disordered" evidence="1">
    <location>
        <begin position="95"/>
        <end position="117"/>
    </location>
</feature>
<sequence length="117" mass="13558">MTAEKTQHNFESTQHLLERYQVVPVNKAISHEFQSFGCYLAETLGDLAHTSLYIRLAKRQSRAVLEQALRFVVDSQARNKAKLFMWKLQQLKLQQQQPPQTLPHQNDQKSPKLKGEA</sequence>
<feature type="compositionally biased region" description="Low complexity" evidence="1">
    <location>
        <begin position="95"/>
        <end position="105"/>
    </location>
</feature>
<evidence type="ECO:0000313" key="2">
    <source>
        <dbReference type="EMBL" id="MPM59482.1"/>
    </source>
</evidence>
<name>A0A645B200_9ZZZZ</name>